<gene>
    <name evidence="2" type="ordered locus">Jden_0088</name>
</gene>
<keyword evidence="3" id="KW-1185">Reference proteome</keyword>
<dbReference type="OrthoDB" id="3194721at2"/>
<dbReference type="Gene3D" id="3.30.70.930">
    <property type="match status" value="2"/>
</dbReference>
<dbReference type="EMBL" id="CP001706">
    <property type="protein sequence ID" value="ACV07764.1"/>
    <property type="molecule type" value="Genomic_DNA"/>
</dbReference>
<dbReference type="KEGG" id="jde:Jden_0088"/>
<dbReference type="Proteomes" id="UP000000628">
    <property type="component" value="Chromosome"/>
</dbReference>
<dbReference type="Pfam" id="PF07615">
    <property type="entry name" value="Ykof"/>
    <property type="match status" value="2"/>
</dbReference>
<evidence type="ECO:0000313" key="2">
    <source>
        <dbReference type="EMBL" id="ACV07764.1"/>
    </source>
</evidence>
<feature type="domain" description="Thiamin/hydroxymethyl pyrimidine-binding YkoF putative" evidence="1">
    <location>
        <begin position="20"/>
        <end position="98"/>
    </location>
</feature>
<dbReference type="SUPFAM" id="SSF89957">
    <property type="entry name" value="MTH1187/YkoF-like"/>
    <property type="match status" value="1"/>
</dbReference>
<dbReference type="InterPro" id="IPR011522">
    <property type="entry name" value="Thiamin/HMP-bd_put_YkoF"/>
</dbReference>
<dbReference type="AlphaFoldDB" id="C7R586"/>
<proteinExistence type="predicted"/>
<organism evidence="2 3">
    <name type="scientific">Jonesia denitrificans (strain ATCC 14870 / DSM 20603 / BCRC 15368 / CIP 55.134 / JCM 11481 / NBRC 15587 / NCTC 10816 / Prevot 55134)</name>
    <name type="common">Listeria denitrificans</name>
    <dbReference type="NCBI Taxonomy" id="471856"/>
    <lineage>
        <taxon>Bacteria</taxon>
        <taxon>Bacillati</taxon>
        <taxon>Actinomycetota</taxon>
        <taxon>Actinomycetes</taxon>
        <taxon>Micrococcales</taxon>
        <taxon>Jonesiaceae</taxon>
        <taxon>Jonesia</taxon>
    </lineage>
</organism>
<reference evidence="2 3" key="1">
    <citation type="journal article" date="2009" name="Stand. Genomic Sci.">
        <title>Complete genome sequence of Jonesia denitrificans type strain (Prevot 55134).</title>
        <authorList>
            <person name="Pukall R."/>
            <person name="Gehrich-Schroter G."/>
            <person name="Lapidus A."/>
            <person name="Nolan M."/>
            <person name="Glavina Del Rio T."/>
            <person name="Lucas S."/>
            <person name="Chen F."/>
            <person name="Tice H."/>
            <person name="Pitluck S."/>
            <person name="Cheng J.F."/>
            <person name="Copeland A."/>
            <person name="Saunders E."/>
            <person name="Brettin T."/>
            <person name="Detter J.C."/>
            <person name="Bruce D."/>
            <person name="Goodwin L."/>
            <person name="Pati A."/>
            <person name="Ivanova N."/>
            <person name="Mavromatis K."/>
            <person name="Ovchinnikova G."/>
            <person name="Chen A."/>
            <person name="Palaniappan K."/>
            <person name="Land M."/>
            <person name="Hauser L."/>
            <person name="Chang Y.J."/>
            <person name="Jeffries C.D."/>
            <person name="Chain P."/>
            <person name="Goker M."/>
            <person name="Bristow J."/>
            <person name="Eisen J.A."/>
            <person name="Markowitz V."/>
            <person name="Hugenholtz P."/>
            <person name="Kyrpides N.C."/>
            <person name="Klenk H.P."/>
            <person name="Han C."/>
        </authorList>
    </citation>
    <scope>NUCLEOTIDE SEQUENCE [LARGE SCALE GENOMIC DNA]</scope>
    <source>
        <strain evidence="3">ATCC 14870 / DSM 20603 / BCRC 15368 / CIP 55.134 / JCM 11481 / NBRC 15587 / NCTC 10816 / Prevot 55134</strain>
    </source>
</reference>
<feature type="domain" description="Thiamin/hydroxymethyl pyrimidine-binding YkoF putative" evidence="1">
    <location>
        <begin position="149"/>
        <end position="216"/>
    </location>
</feature>
<sequence>MTITHSETDVFTQDPLRFGVGARVTISVMTDNYVEVILNALDAVDPGGLSLATGDVSTWVGGHEHDVLAYLTAVTREIAATGHHASVSIHLSRGCPGEVACALPGGAGPRVVTAPQGEVTGLWAAAEWALYPLGTTTSTATDDAGRAVEPEHMTAIYAAIESTRAAGLYRGSEHYVTRLEGDLGLILGHVTAAWVAVGASVQHVTSHLTLSLNSPSHASATSLGDHS</sequence>
<dbReference type="STRING" id="471856.Jden_0088"/>
<evidence type="ECO:0000259" key="1">
    <source>
        <dbReference type="Pfam" id="PF07615"/>
    </source>
</evidence>
<name>C7R586_JONDD</name>
<dbReference type="InterPro" id="IPR029756">
    <property type="entry name" value="MTH1187/YkoF-like"/>
</dbReference>
<protein>
    <submittedName>
        <fullName evidence="2">YKOF domain protein</fullName>
    </submittedName>
</protein>
<accession>C7R586</accession>
<dbReference type="RefSeq" id="WP_012805869.1">
    <property type="nucleotide sequence ID" value="NC_013174.1"/>
</dbReference>
<dbReference type="HOGENOM" id="CLU_083008_1_0_11"/>
<evidence type="ECO:0000313" key="3">
    <source>
        <dbReference type="Proteomes" id="UP000000628"/>
    </source>
</evidence>
<dbReference type="eggNOG" id="ENOG502ZBT9">
    <property type="taxonomic scope" value="Bacteria"/>
</dbReference>